<dbReference type="InterPro" id="IPR029787">
    <property type="entry name" value="Nucleotide_cyclase"/>
</dbReference>
<dbReference type="Pfam" id="PF06271">
    <property type="entry name" value="RDD"/>
    <property type="match status" value="1"/>
</dbReference>
<comment type="caution">
    <text evidence="7">The sequence shown here is derived from an EMBL/GenBank/DDBJ whole genome shotgun (WGS) entry which is preliminary data.</text>
</comment>
<dbReference type="InterPro" id="IPR050697">
    <property type="entry name" value="Adenylyl/Guanylyl_Cyclase_3/4"/>
</dbReference>
<dbReference type="GO" id="GO:0009190">
    <property type="term" value="P:cyclic nucleotide biosynthetic process"/>
    <property type="evidence" value="ECO:0007669"/>
    <property type="project" value="InterPro"/>
</dbReference>
<dbReference type="InterPro" id="IPR001054">
    <property type="entry name" value="A/G_cyclase"/>
</dbReference>
<gene>
    <name evidence="7" type="ORF">OZSIB_4299</name>
</gene>
<dbReference type="SMART" id="SM00044">
    <property type="entry name" value="CYCc"/>
    <property type="match status" value="1"/>
</dbReference>
<feature type="transmembrane region" description="Helical" evidence="5">
    <location>
        <begin position="383"/>
        <end position="402"/>
    </location>
</feature>
<keyword evidence="2 5" id="KW-0812">Transmembrane</keyword>
<evidence type="ECO:0000256" key="1">
    <source>
        <dbReference type="ARBA" id="ARBA00004141"/>
    </source>
</evidence>
<organism evidence="7 8">
    <name type="scientific">Candidatus Ozemobacter sibiricus</name>
    <dbReference type="NCBI Taxonomy" id="2268124"/>
    <lineage>
        <taxon>Bacteria</taxon>
        <taxon>Candidatus Ozemobacteria</taxon>
        <taxon>Candidatus Ozemobacterales</taxon>
        <taxon>Candidatus Ozemobacteraceae</taxon>
        <taxon>Candidatus Ozemobacter</taxon>
    </lineage>
</organism>
<keyword evidence="4 5" id="KW-0472">Membrane</keyword>
<dbReference type="PANTHER" id="PTHR43081">
    <property type="entry name" value="ADENYLATE CYCLASE, TERMINAL-DIFFERENTIATION SPECIFIC-RELATED"/>
    <property type="match status" value="1"/>
</dbReference>
<protein>
    <submittedName>
        <fullName evidence="7">Adenylate cyclase</fullName>
    </submittedName>
</protein>
<keyword evidence="3 5" id="KW-1133">Transmembrane helix</keyword>
<name>A0A367ZN42_9BACT</name>
<dbReference type="AlphaFoldDB" id="A0A367ZN42"/>
<evidence type="ECO:0000256" key="5">
    <source>
        <dbReference type="SAM" id="Phobius"/>
    </source>
</evidence>
<feature type="domain" description="Guanylate cyclase" evidence="6">
    <location>
        <begin position="11"/>
        <end position="127"/>
    </location>
</feature>
<dbReference type="InterPro" id="IPR010432">
    <property type="entry name" value="RDD"/>
</dbReference>
<comment type="subcellular location">
    <subcellularLocation>
        <location evidence="1">Membrane</location>
        <topology evidence="1">Multi-pass membrane protein</topology>
    </subcellularLocation>
</comment>
<dbReference type="CDD" id="cd07302">
    <property type="entry name" value="CHD"/>
    <property type="match status" value="1"/>
</dbReference>
<feature type="transmembrane region" description="Helical" evidence="5">
    <location>
        <begin position="324"/>
        <end position="349"/>
    </location>
</feature>
<dbReference type="Gene3D" id="3.30.70.1230">
    <property type="entry name" value="Nucleotide cyclase"/>
    <property type="match status" value="1"/>
</dbReference>
<dbReference type="EMBL" id="QOQW01000012">
    <property type="protein sequence ID" value="RCK79545.1"/>
    <property type="molecule type" value="Genomic_DNA"/>
</dbReference>
<reference evidence="7 8" key="1">
    <citation type="submission" date="2018-05" db="EMBL/GenBank/DDBJ databases">
        <title>A metagenomic window into the 2 km-deep terrestrial subsurface aquifer revealed taxonomically and functionally diverse microbial community comprising novel uncultured bacterial lineages.</title>
        <authorList>
            <person name="Kadnikov V.V."/>
            <person name="Mardanov A.V."/>
            <person name="Beletsky A.V."/>
            <person name="Banks D."/>
            <person name="Pimenov N.V."/>
            <person name="Frank Y.A."/>
            <person name="Karnachuk O.V."/>
            <person name="Ravin N.V."/>
        </authorList>
    </citation>
    <scope>NUCLEOTIDE SEQUENCE [LARGE SCALE GENOMIC DNA]</scope>
    <source>
        <strain evidence="7">BY5</strain>
    </source>
</reference>
<evidence type="ECO:0000259" key="6">
    <source>
        <dbReference type="PROSITE" id="PS50125"/>
    </source>
</evidence>
<evidence type="ECO:0000256" key="2">
    <source>
        <dbReference type="ARBA" id="ARBA00022692"/>
    </source>
</evidence>
<dbReference type="Proteomes" id="UP000252355">
    <property type="component" value="Unassembled WGS sequence"/>
</dbReference>
<sequence>MGKTVKSRNLSIMMTDIQGYTSTSAMVGRQQSVDLIRRHNQLMVPVIEFYGGTIIKTIGDAFLVTFESSTDAVICAIIIQLLLREYNAKAKDPTQKLNLRVVVNSGDVTLEGNDIFGTAVNITARMEALPCFPGGSIGISESTYLLMDKGEIVAEKIGPQQLKGIPDPVTVYSVPLEKQKLTSLPVNLLELVEQVVAGKAPATPGAQAGGDALATWNQSVVKFLKEKNWGENVQQLGQNIGKNLSKVQQQLGQNISQMQKSVAATLAGKTVVEAGNRAEFRPVSAGTRLGCFLIDFGVMVVAGMLLQIIWWVAGGMLGVLLPGFLMGMLQALVALLYLALCFLYFALFWKYRGATIGQIYGKCGVVKSDGSPVDWRAACLRSALFLASCLLLGVGAWFILLGKEQEALYDKFSGTKVVE</sequence>
<evidence type="ECO:0000256" key="3">
    <source>
        <dbReference type="ARBA" id="ARBA00022989"/>
    </source>
</evidence>
<evidence type="ECO:0000256" key="4">
    <source>
        <dbReference type="ARBA" id="ARBA00023136"/>
    </source>
</evidence>
<evidence type="ECO:0000313" key="8">
    <source>
        <dbReference type="Proteomes" id="UP000252355"/>
    </source>
</evidence>
<dbReference type="Pfam" id="PF00211">
    <property type="entry name" value="Guanylate_cyc"/>
    <property type="match status" value="1"/>
</dbReference>
<accession>A0A367ZN42</accession>
<dbReference type="SUPFAM" id="SSF55073">
    <property type="entry name" value="Nucleotide cyclase"/>
    <property type="match status" value="1"/>
</dbReference>
<evidence type="ECO:0000313" key="7">
    <source>
        <dbReference type="EMBL" id="RCK79545.1"/>
    </source>
</evidence>
<dbReference type="GO" id="GO:0004016">
    <property type="term" value="F:adenylate cyclase activity"/>
    <property type="evidence" value="ECO:0007669"/>
    <property type="project" value="UniProtKB-ARBA"/>
</dbReference>
<dbReference type="PANTHER" id="PTHR43081:SF1">
    <property type="entry name" value="ADENYLATE CYCLASE, TERMINAL-DIFFERENTIATION SPECIFIC"/>
    <property type="match status" value="1"/>
</dbReference>
<proteinExistence type="predicted"/>
<dbReference type="PROSITE" id="PS50125">
    <property type="entry name" value="GUANYLATE_CYCLASE_2"/>
    <property type="match status" value="1"/>
</dbReference>
<feature type="transmembrane region" description="Helical" evidence="5">
    <location>
        <begin position="289"/>
        <end position="312"/>
    </location>
</feature>
<dbReference type="GO" id="GO:0035556">
    <property type="term" value="P:intracellular signal transduction"/>
    <property type="evidence" value="ECO:0007669"/>
    <property type="project" value="InterPro"/>
</dbReference>
<dbReference type="GO" id="GO:0016020">
    <property type="term" value="C:membrane"/>
    <property type="evidence" value="ECO:0007669"/>
    <property type="project" value="UniProtKB-SubCell"/>
</dbReference>